<accession>A0AAD1YIW1</accession>
<gene>
    <name evidence="1" type="ORF">CNEO2_470046</name>
</gene>
<evidence type="ECO:0000313" key="2">
    <source>
        <dbReference type="Proteomes" id="UP001189143"/>
    </source>
</evidence>
<name>A0AAD1YIW1_9CLOT</name>
<sequence>MNNQIQLFEGQEVQVKTDTGVTLINLVHTAKYCGLVDTSKGTEKIMWSRVKSKLQNNILPNSDKVVADQITYILDEIENTDDRNSIYMSSWLSKRLAIECHSEKANRFKNWLVSLDEARENGVFERIKDAKTPNIATMNGRIDFTISLLTSLPNDKYKNRTVTKVLNFIGFEKEERQAIKSQLSVEDIKEILAEFMAKDDVILKNTEYGIAVDRLKLYKHFEKYGFKWTDTLKALDNADLIYHKPQTRTMQIRYGNEPNPIRVVIVKENFEEER</sequence>
<dbReference type="Proteomes" id="UP001189143">
    <property type="component" value="Unassembled WGS sequence"/>
</dbReference>
<comment type="caution">
    <text evidence="1">The sequence shown here is derived from an EMBL/GenBank/DDBJ whole genome shotgun (WGS) entry which is preliminary data.</text>
</comment>
<organism evidence="1 2">
    <name type="scientific">Clostridium neonatale</name>
    <dbReference type="NCBI Taxonomy" id="137838"/>
    <lineage>
        <taxon>Bacteria</taxon>
        <taxon>Bacillati</taxon>
        <taxon>Bacillota</taxon>
        <taxon>Clostridia</taxon>
        <taxon>Eubacteriales</taxon>
        <taxon>Clostridiaceae</taxon>
        <taxon>Clostridium</taxon>
    </lineage>
</organism>
<dbReference type="EMBL" id="CAMTCP010000245">
    <property type="protein sequence ID" value="CAI3636166.1"/>
    <property type="molecule type" value="Genomic_DNA"/>
</dbReference>
<evidence type="ECO:0000313" key="1">
    <source>
        <dbReference type="EMBL" id="CAI3636166.1"/>
    </source>
</evidence>
<proteinExistence type="predicted"/>
<dbReference type="AlphaFoldDB" id="A0AAD1YIW1"/>
<reference evidence="1" key="1">
    <citation type="submission" date="2022-10" db="EMBL/GenBank/DDBJ databases">
        <authorList>
            <person name="Aires J."/>
            <person name="Mesa V."/>
        </authorList>
    </citation>
    <scope>NUCLEOTIDE SEQUENCE</scope>
    <source>
        <strain evidence="1">Clostridium neonatale JD116</strain>
    </source>
</reference>
<protein>
    <submittedName>
        <fullName evidence="1">Antirepressor</fullName>
    </submittedName>
</protein>
<dbReference type="RefSeq" id="WP_317049541.1">
    <property type="nucleotide sequence ID" value="NZ_CAMRXC010000224.1"/>
</dbReference>